<gene>
    <name evidence="2" type="ordered locus">MA_1371</name>
</gene>
<name>Q8TR13_METAC</name>
<dbReference type="Proteomes" id="UP000002487">
    <property type="component" value="Chromosome"/>
</dbReference>
<evidence type="ECO:0000259" key="1">
    <source>
        <dbReference type="Pfam" id="PF04010"/>
    </source>
</evidence>
<dbReference type="EMBL" id="AE010299">
    <property type="protein sequence ID" value="AAM04787.1"/>
    <property type="molecule type" value="Genomic_DNA"/>
</dbReference>
<protein>
    <recommendedName>
        <fullName evidence="1">DUF357 domain-containing protein</fullName>
    </recommendedName>
</protein>
<dbReference type="PhylomeDB" id="Q8TR13"/>
<dbReference type="KEGG" id="mac:MA_1371"/>
<dbReference type="STRING" id="188937.MA_1371"/>
<dbReference type="Pfam" id="PF04010">
    <property type="entry name" value="DUF357"/>
    <property type="match status" value="1"/>
</dbReference>
<dbReference type="InParanoid" id="Q8TR13"/>
<reference evidence="2 3" key="1">
    <citation type="journal article" date="2002" name="Genome Res.">
        <title>The genome of Methanosarcina acetivorans reveals extensive metabolic and physiological diversity.</title>
        <authorList>
            <person name="Galagan J.E."/>
            <person name="Nusbaum C."/>
            <person name="Roy A."/>
            <person name="Endrizzi M.G."/>
            <person name="Macdonald P."/>
            <person name="FitzHugh W."/>
            <person name="Calvo S."/>
            <person name="Engels R."/>
            <person name="Smirnov S."/>
            <person name="Atnoor D."/>
            <person name="Brown A."/>
            <person name="Allen N."/>
            <person name="Naylor J."/>
            <person name="Stange-Thomann N."/>
            <person name="DeArellano K."/>
            <person name="Johnson R."/>
            <person name="Linton L."/>
            <person name="McEwan P."/>
            <person name="McKernan K."/>
            <person name="Talamas J."/>
            <person name="Tirrell A."/>
            <person name="Ye W."/>
            <person name="Zimmer A."/>
            <person name="Barber R.D."/>
            <person name="Cann I."/>
            <person name="Graham D.E."/>
            <person name="Grahame D.A."/>
            <person name="Guss A."/>
            <person name="Hedderich R."/>
            <person name="Ingram-Smith C."/>
            <person name="Kuettner C.H."/>
            <person name="Krzycki J.A."/>
            <person name="Leigh J.A."/>
            <person name="Li W."/>
            <person name="Liu J."/>
            <person name="Mukhopadhyay B."/>
            <person name="Reeve J.N."/>
            <person name="Smith K."/>
            <person name="Springer T.A."/>
            <person name="Umayam L.A."/>
            <person name="White O."/>
            <person name="White R.H."/>
            <person name="de Macario E.C."/>
            <person name="Ferry J.G."/>
            <person name="Jarrell K.F."/>
            <person name="Jing H."/>
            <person name="Macario A.J.L."/>
            <person name="Paulsen I."/>
            <person name="Pritchett M."/>
            <person name="Sowers K.R."/>
            <person name="Swanson R.V."/>
            <person name="Zinder S.H."/>
            <person name="Lander E."/>
            <person name="Metcalf W.W."/>
            <person name="Birren B."/>
        </authorList>
    </citation>
    <scope>NUCLEOTIDE SEQUENCE [LARGE SCALE GENOMIC DNA]</scope>
    <source>
        <strain evidence="3">ATCC 35395 / DSM 2834 / JCM 12185 / C2A</strain>
    </source>
</reference>
<dbReference type="InterPro" id="IPR023140">
    <property type="entry name" value="DUF357"/>
</dbReference>
<keyword evidence="3" id="KW-1185">Reference proteome</keyword>
<dbReference type="EnsemblBacteria" id="AAM04787">
    <property type="protein sequence ID" value="AAM04787"/>
    <property type="gene ID" value="MA_1371"/>
</dbReference>
<accession>Q8TR13</accession>
<evidence type="ECO:0000313" key="2">
    <source>
        <dbReference type="EMBL" id="AAM04787.1"/>
    </source>
</evidence>
<organism evidence="2 3">
    <name type="scientific">Methanosarcina acetivorans (strain ATCC 35395 / DSM 2834 / JCM 12185 / C2A)</name>
    <dbReference type="NCBI Taxonomy" id="188937"/>
    <lineage>
        <taxon>Archaea</taxon>
        <taxon>Methanobacteriati</taxon>
        <taxon>Methanobacteriota</taxon>
        <taxon>Stenosarchaea group</taxon>
        <taxon>Methanomicrobia</taxon>
        <taxon>Methanosarcinales</taxon>
        <taxon>Methanosarcinaceae</taxon>
        <taxon>Methanosarcina</taxon>
    </lineage>
</organism>
<proteinExistence type="predicted"/>
<dbReference type="SUPFAM" id="SSF158372">
    <property type="entry name" value="AF1782-like"/>
    <property type="match status" value="1"/>
</dbReference>
<dbReference type="Gene3D" id="1.20.1270.90">
    <property type="entry name" value="AF1782-like"/>
    <property type="match status" value="1"/>
</dbReference>
<feature type="domain" description="DUF357" evidence="1">
    <location>
        <begin position="18"/>
        <end position="90"/>
    </location>
</feature>
<dbReference type="HOGENOM" id="CLU_180506_0_0_2"/>
<dbReference type="InterPro" id="IPR036809">
    <property type="entry name" value="AF1782-like_sf"/>
</dbReference>
<dbReference type="AlphaFoldDB" id="Q8TR13"/>
<evidence type="ECO:0000313" key="3">
    <source>
        <dbReference type="Proteomes" id="UP000002487"/>
    </source>
</evidence>
<sequence length="100" mass="11319">MISQVVKMPADLNEKVNRYEDMLKRALQKAKYAPIPNSHMRAVAEDYYTMAEAYYKDGIYFLENGDPVNALTSFSYGHAWLDAGAKLGVFAVDDETLFTI</sequence>